<accession>A0A1J3K1Z6</accession>
<sequence length="186" mass="21066">MEATQQSLDQLQSTMSSSRNGSLNRKAFRETVASTLKRRYFYTPSFKIYGSTAGFYDYGPPGEAVESNVLSFWRQHFVLEEDMHVVKCPRVTPEDVLKASGHVDKFTDLSVKDEKTGKHYRADHVLKDYCNETLEKDISAEKAAELKNVLAVLDNLSGEEIGAKIKEYGILLKTPRTHFLILTLLN</sequence>
<dbReference type="PANTHER" id="PTHR10745">
    <property type="entry name" value="GLYCYL-TRNA SYNTHETASE/DNA POLYMERASE SUBUNIT GAMMA-2"/>
    <property type="match status" value="1"/>
</dbReference>
<proteinExistence type="predicted"/>
<dbReference type="AlphaFoldDB" id="A0A1J3K1Z6"/>
<protein>
    <submittedName>
        <fullName evidence="2">Glycine--tRNA ligase 1, mitochondrial</fullName>
    </submittedName>
</protein>
<keyword evidence="2" id="KW-0436">Ligase</keyword>
<dbReference type="PANTHER" id="PTHR10745:SF0">
    <property type="entry name" value="GLYCINE--TRNA LIGASE"/>
    <property type="match status" value="1"/>
</dbReference>
<dbReference type="InterPro" id="IPR045864">
    <property type="entry name" value="aa-tRNA-synth_II/BPL/LPL"/>
</dbReference>
<dbReference type="GO" id="GO:0004820">
    <property type="term" value="F:glycine-tRNA ligase activity"/>
    <property type="evidence" value="ECO:0007669"/>
    <property type="project" value="TreeGrafter"/>
</dbReference>
<dbReference type="InterPro" id="IPR027031">
    <property type="entry name" value="Gly-tRNA_synthase/POLG2"/>
</dbReference>
<reference evidence="2" key="1">
    <citation type="submission" date="2016-07" db="EMBL/GenBank/DDBJ databases">
        <title>De novo transcriptome assembly of four accessions of the metal hyperaccumulator plant Noccaea caerulescens.</title>
        <authorList>
            <person name="Blande D."/>
            <person name="Halimaa P."/>
            <person name="Tervahauta A.I."/>
            <person name="Aarts M.G."/>
            <person name="Karenlampi S.O."/>
        </authorList>
    </citation>
    <scope>NUCLEOTIDE SEQUENCE</scope>
</reference>
<organism evidence="2">
    <name type="scientific">Noccaea caerulescens</name>
    <name type="common">Alpine penny-cress</name>
    <name type="synonym">Thlaspi caerulescens</name>
    <dbReference type="NCBI Taxonomy" id="107243"/>
    <lineage>
        <taxon>Eukaryota</taxon>
        <taxon>Viridiplantae</taxon>
        <taxon>Streptophyta</taxon>
        <taxon>Embryophyta</taxon>
        <taxon>Tracheophyta</taxon>
        <taxon>Spermatophyta</taxon>
        <taxon>Magnoliopsida</taxon>
        <taxon>eudicotyledons</taxon>
        <taxon>Gunneridae</taxon>
        <taxon>Pentapetalae</taxon>
        <taxon>rosids</taxon>
        <taxon>malvids</taxon>
        <taxon>Brassicales</taxon>
        <taxon>Brassicaceae</taxon>
        <taxon>Coluteocarpeae</taxon>
        <taxon>Noccaea</taxon>
    </lineage>
</organism>
<dbReference type="GO" id="GO:0070150">
    <property type="term" value="P:mitochondrial glycyl-tRNA aminoacylation"/>
    <property type="evidence" value="ECO:0007669"/>
    <property type="project" value="TreeGrafter"/>
</dbReference>
<dbReference type="SUPFAM" id="SSF55681">
    <property type="entry name" value="Class II aaRS and biotin synthetases"/>
    <property type="match status" value="1"/>
</dbReference>
<dbReference type="Gene3D" id="3.30.40.230">
    <property type="match status" value="1"/>
</dbReference>
<dbReference type="EMBL" id="GEVM01007215">
    <property type="protein sequence ID" value="JAU98723.1"/>
    <property type="molecule type" value="Transcribed_RNA"/>
</dbReference>
<evidence type="ECO:0000256" key="1">
    <source>
        <dbReference type="SAM" id="MobiDB-lite"/>
    </source>
</evidence>
<evidence type="ECO:0000313" key="2">
    <source>
        <dbReference type="EMBL" id="JAU98723.1"/>
    </source>
</evidence>
<name>A0A1J3K1Z6_NOCCA</name>
<dbReference type="Gene3D" id="3.30.930.10">
    <property type="entry name" value="Bira Bifunctional Protein, Domain 2"/>
    <property type="match status" value="1"/>
</dbReference>
<feature type="region of interest" description="Disordered" evidence="1">
    <location>
        <begin position="1"/>
        <end position="23"/>
    </location>
</feature>
<gene>
    <name evidence="2" type="ORF">MP_TR9405_c2_g1_i1_g.28543</name>
</gene>
<dbReference type="GO" id="GO:0005739">
    <property type="term" value="C:mitochondrion"/>
    <property type="evidence" value="ECO:0007669"/>
    <property type="project" value="TreeGrafter"/>
</dbReference>